<dbReference type="AlphaFoldDB" id="A0A6I6JU43"/>
<accession>A0A6I6JU43</accession>
<dbReference type="Pfam" id="PF08713">
    <property type="entry name" value="DNA_alkylation"/>
    <property type="match status" value="1"/>
</dbReference>
<dbReference type="EMBL" id="CP046401">
    <property type="protein sequence ID" value="QGY46041.1"/>
    <property type="molecule type" value="Genomic_DNA"/>
</dbReference>
<dbReference type="CDD" id="cd06561">
    <property type="entry name" value="AlkD_like"/>
    <property type="match status" value="1"/>
</dbReference>
<protein>
    <recommendedName>
        <fullName evidence="3">DNA alkylation repair protein</fullName>
    </recommendedName>
</protein>
<organism evidence="1 2">
    <name type="scientific">Maribellus comscasis</name>
    <dbReference type="NCBI Taxonomy" id="2681766"/>
    <lineage>
        <taxon>Bacteria</taxon>
        <taxon>Pseudomonadati</taxon>
        <taxon>Bacteroidota</taxon>
        <taxon>Bacteroidia</taxon>
        <taxon>Marinilabiliales</taxon>
        <taxon>Prolixibacteraceae</taxon>
        <taxon>Maribellus</taxon>
    </lineage>
</organism>
<dbReference type="InterPro" id="IPR014825">
    <property type="entry name" value="DNA_alkylation"/>
</dbReference>
<dbReference type="InterPro" id="IPR016024">
    <property type="entry name" value="ARM-type_fold"/>
</dbReference>
<sequence>MNKIEQKHKQVIDFYIKNADKNVVKKLSRYFREGLDAYGCDRKKEEAQHNRWLKEWEEDMTTKDFLDFGDRLVATGKYEEAHCATYFILSGKNEFTPETFERIGKWLENGIQNWANTDALCMSVLSIFIFEKIVQPKDFSGWTSSPSKWKRRAIPVTFVEAIKKGHQADSYLKVIENLMEDPEEDVQKGIGTFLREVWKNDPEKAENFLLKWKEKCGRKIIHYATEKMSKTDRERFKRTKK</sequence>
<reference evidence="1 2" key="1">
    <citation type="submission" date="2019-11" db="EMBL/GenBank/DDBJ databases">
        <authorList>
            <person name="Zheng R.K."/>
            <person name="Sun C.M."/>
        </authorList>
    </citation>
    <scope>NUCLEOTIDE SEQUENCE [LARGE SCALE GENOMIC DNA]</scope>
    <source>
        <strain evidence="1 2">WC007</strain>
    </source>
</reference>
<name>A0A6I6JU43_9BACT</name>
<dbReference type="Proteomes" id="UP000428260">
    <property type="component" value="Chromosome"/>
</dbReference>
<dbReference type="SUPFAM" id="SSF48371">
    <property type="entry name" value="ARM repeat"/>
    <property type="match status" value="1"/>
</dbReference>
<gene>
    <name evidence="1" type="ORF">GM418_20930</name>
</gene>
<keyword evidence="2" id="KW-1185">Reference proteome</keyword>
<dbReference type="Gene3D" id="1.25.10.90">
    <property type="match status" value="1"/>
</dbReference>
<dbReference type="PANTHER" id="PTHR34070">
    <property type="entry name" value="ARMADILLO-TYPE FOLD"/>
    <property type="match status" value="1"/>
</dbReference>
<dbReference type="KEGG" id="mcos:GM418_20930"/>
<dbReference type="PANTHER" id="PTHR34070:SF1">
    <property type="entry name" value="DNA ALKYLATION REPAIR PROTEIN"/>
    <property type="match status" value="1"/>
</dbReference>
<evidence type="ECO:0000313" key="2">
    <source>
        <dbReference type="Proteomes" id="UP000428260"/>
    </source>
</evidence>
<proteinExistence type="predicted"/>
<evidence type="ECO:0000313" key="1">
    <source>
        <dbReference type="EMBL" id="QGY46041.1"/>
    </source>
</evidence>
<dbReference type="RefSeq" id="WP_158869179.1">
    <property type="nucleotide sequence ID" value="NZ_CP046401.1"/>
</dbReference>
<evidence type="ECO:0008006" key="3">
    <source>
        <dbReference type="Google" id="ProtNLM"/>
    </source>
</evidence>